<protein>
    <recommendedName>
        <fullName evidence="7">MYND-type domain-containing protein</fullName>
    </recommendedName>
</protein>
<dbReference type="Pfam" id="PF08190">
    <property type="entry name" value="PIH1"/>
    <property type="match status" value="1"/>
</dbReference>
<comment type="caution">
    <text evidence="8">The sequence shown here is derived from an EMBL/GenBank/DDBJ whole genome shotgun (WGS) entry which is preliminary data.</text>
</comment>
<dbReference type="PROSITE" id="PS50865">
    <property type="entry name" value="ZF_MYND_2"/>
    <property type="match status" value="1"/>
</dbReference>
<dbReference type="GO" id="GO:0097255">
    <property type="term" value="C:R2TP complex"/>
    <property type="evidence" value="ECO:0007669"/>
    <property type="project" value="TreeGrafter"/>
</dbReference>
<evidence type="ECO:0000256" key="5">
    <source>
        <dbReference type="PROSITE-ProRule" id="PRU00134"/>
    </source>
</evidence>
<dbReference type="SMART" id="SM00028">
    <property type="entry name" value="TPR"/>
    <property type="match status" value="1"/>
</dbReference>
<organism evidence="8 9">
    <name type="scientific">Mucor saturninus</name>
    <dbReference type="NCBI Taxonomy" id="64648"/>
    <lineage>
        <taxon>Eukaryota</taxon>
        <taxon>Fungi</taxon>
        <taxon>Fungi incertae sedis</taxon>
        <taxon>Mucoromycota</taxon>
        <taxon>Mucoromycotina</taxon>
        <taxon>Mucoromycetes</taxon>
        <taxon>Mucorales</taxon>
        <taxon>Mucorineae</taxon>
        <taxon>Mucoraceae</taxon>
        <taxon>Mucor</taxon>
    </lineage>
</organism>
<keyword evidence="4" id="KW-0862">Zinc</keyword>
<dbReference type="PANTHER" id="PTHR22997:SF0">
    <property type="entry name" value="PIH1 DOMAIN-CONTAINING PROTEIN 1"/>
    <property type="match status" value="1"/>
</dbReference>
<dbReference type="Pfam" id="PF01753">
    <property type="entry name" value="zf-MYND"/>
    <property type="match status" value="1"/>
</dbReference>
<dbReference type="GO" id="GO:0000492">
    <property type="term" value="P:box C/D snoRNP assembly"/>
    <property type="evidence" value="ECO:0007669"/>
    <property type="project" value="TreeGrafter"/>
</dbReference>
<proteinExistence type="inferred from homology"/>
<dbReference type="OrthoDB" id="3257538at2759"/>
<evidence type="ECO:0000256" key="2">
    <source>
        <dbReference type="ARBA" id="ARBA00022723"/>
    </source>
</evidence>
<dbReference type="InterPro" id="IPR012981">
    <property type="entry name" value="PIH1_N"/>
</dbReference>
<dbReference type="EMBL" id="JAEPRD010000016">
    <property type="protein sequence ID" value="KAG2209193.1"/>
    <property type="molecule type" value="Genomic_DNA"/>
</dbReference>
<dbReference type="SUPFAM" id="SSF48452">
    <property type="entry name" value="TPR-like"/>
    <property type="match status" value="1"/>
</dbReference>
<dbReference type="GO" id="GO:1990904">
    <property type="term" value="C:ribonucleoprotein complex"/>
    <property type="evidence" value="ECO:0007669"/>
    <property type="project" value="TreeGrafter"/>
</dbReference>
<dbReference type="PANTHER" id="PTHR22997">
    <property type="entry name" value="PIH1 DOMAIN-CONTAINING PROTEIN 1"/>
    <property type="match status" value="1"/>
</dbReference>
<dbReference type="AlphaFoldDB" id="A0A8H7REJ0"/>
<dbReference type="InterPro" id="IPR019734">
    <property type="entry name" value="TPR_rpt"/>
</dbReference>
<gene>
    <name evidence="8" type="ORF">INT47_005485</name>
</gene>
<dbReference type="SUPFAM" id="SSF144232">
    <property type="entry name" value="HIT/MYND zinc finger-like"/>
    <property type="match status" value="1"/>
</dbReference>
<dbReference type="GO" id="GO:0006364">
    <property type="term" value="P:rRNA processing"/>
    <property type="evidence" value="ECO:0007669"/>
    <property type="project" value="TreeGrafter"/>
</dbReference>
<dbReference type="GO" id="GO:0005737">
    <property type="term" value="C:cytoplasm"/>
    <property type="evidence" value="ECO:0007669"/>
    <property type="project" value="TreeGrafter"/>
</dbReference>
<dbReference type="InterPro" id="IPR011990">
    <property type="entry name" value="TPR-like_helical_dom_sf"/>
</dbReference>
<comment type="similarity">
    <text evidence="1">Belongs to the PIH1 family.</text>
</comment>
<dbReference type="Pfam" id="PF13181">
    <property type="entry name" value="TPR_8"/>
    <property type="match status" value="1"/>
</dbReference>
<dbReference type="PROSITE" id="PS50005">
    <property type="entry name" value="TPR"/>
    <property type="match status" value="1"/>
</dbReference>
<evidence type="ECO:0000256" key="1">
    <source>
        <dbReference type="ARBA" id="ARBA00008511"/>
    </source>
</evidence>
<keyword evidence="6" id="KW-0802">TPR repeat</keyword>
<keyword evidence="9" id="KW-1185">Reference proteome</keyword>
<dbReference type="Gene3D" id="1.25.40.10">
    <property type="entry name" value="Tetratricopeptide repeat domain"/>
    <property type="match status" value="1"/>
</dbReference>
<dbReference type="GO" id="GO:0008270">
    <property type="term" value="F:zinc ion binding"/>
    <property type="evidence" value="ECO:0007669"/>
    <property type="project" value="UniProtKB-KW"/>
</dbReference>
<evidence type="ECO:0000256" key="3">
    <source>
        <dbReference type="ARBA" id="ARBA00022771"/>
    </source>
</evidence>
<dbReference type="InterPro" id="IPR002893">
    <property type="entry name" value="Znf_MYND"/>
</dbReference>
<keyword evidence="2" id="KW-0479">Metal-binding</keyword>
<evidence type="ECO:0000259" key="7">
    <source>
        <dbReference type="PROSITE" id="PS50865"/>
    </source>
</evidence>
<sequence length="696" mass="78909">MPILELVPDEPTTPFLLDATKKPTLEQLTREEHEALMDAIASQIAQDPASMTRLVQKYMSVATKRDFNTINVQPQAGFVCKTRVVTSKNKKYPVNTAVYINICHAASIPAPPLSTEKEIQKALNAEPDAYYKVPLNMGKERVDGGALIMDACIHMQPYLRSERDLDFRLYILELSMEYVEEIAHVKLSREFTMPSIASKGAIPARLLRLPKPSLLTAVKSEFSMNHVEWKLEPKIKVDKENEMVNVIIRMPDKNSSSWTIDITTNKIILNLQGKSMDIPLPNEIDIHHPRFAAVQAPTTTNNEVATASGATATEEYQDRFLEGSQRIVPYDLLEARGNADKSDDPDAKIYREAKEMFRKGYELCMTIPRSLEDDVLEKYEEDIKTASETMVDAWIMDDKAAPMSERILILGQQYEKVLLKNIPEEQKEGFFVKDSLLFSAWILLVGRQFKHCITTLSLAIDTYADLPARVFFLRASCYLSLGKLRLGIKDLEKALERDPKFSIAYFVLGSVYLSMENERENAIKNYKLYLQNGHADTNDSVHALYALSVLVNHKKRKNEAHEYYVKAKLAEERFRELYGAHTGLSETKRDAIRAHESEAEAQKLISSYAPKKQSDQKMQQLIQSGILNNSYPPNPKHCSHCNATHVKDKPDTPLLACGACRSIWYCSRECQVADFKASHKAQCKQFQAAKTTAEQK</sequence>
<reference evidence="8" key="1">
    <citation type="submission" date="2020-12" db="EMBL/GenBank/DDBJ databases">
        <title>Metabolic potential, ecology and presence of endohyphal bacteria is reflected in genomic diversity of Mucoromycotina.</title>
        <authorList>
            <person name="Muszewska A."/>
            <person name="Okrasinska A."/>
            <person name="Steczkiewicz K."/>
            <person name="Drgas O."/>
            <person name="Orlowska M."/>
            <person name="Perlinska-Lenart U."/>
            <person name="Aleksandrzak-Piekarczyk T."/>
            <person name="Szatraj K."/>
            <person name="Zielenkiewicz U."/>
            <person name="Pilsyk S."/>
            <person name="Malc E."/>
            <person name="Mieczkowski P."/>
            <person name="Kruszewska J.S."/>
            <person name="Biernat P."/>
            <person name="Pawlowska J."/>
        </authorList>
    </citation>
    <scope>NUCLEOTIDE SEQUENCE</scope>
    <source>
        <strain evidence="8">WA0000017839</strain>
    </source>
</reference>
<name>A0A8H7REJ0_9FUNG</name>
<keyword evidence="3 5" id="KW-0863">Zinc-finger</keyword>
<accession>A0A8H7REJ0</accession>
<evidence type="ECO:0000313" key="8">
    <source>
        <dbReference type="EMBL" id="KAG2209193.1"/>
    </source>
</evidence>
<evidence type="ECO:0000256" key="4">
    <source>
        <dbReference type="ARBA" id="ARBA00022833"/>
    </source>
</evidence>
<dbReference type="Proteomes" id="UP000603453">
    <property type="component" value="Unassembled WGS sequence"/>
</dbReference>
<dbReference type="InterPro" id="IPR050734">
    <property type="entry name" value="PIH1/Kintoun_subfamily"/>
</dbReference>
<evidence type="ECO:0000313" key="9">
    <source>
        <dbReference type="Proteomes" id="UP000603453"/>
    </source>
</evidence>
<dbReference type="Gene3D" id="6.10.140.2220">
    <property type="match status" value="1"/>
</dbReference>
<evidence type="ECO:0000256" key="6">
    <source>
        <dbReference type="PROSITE-ProRule" id="PRU00339"/>
    </source>
</evidence>
<feature type="repeat" description="TPR" evidence="6">
    <location>
        <begin position="468"/>
        <end position="501"/>
    </location>
</feature>
<feature type="domain" description="MYND-type" evidence="7">
    <location>
        <begin position="638"/>
        <end position="683"/>
    </location>
</feature>